<name>A0A1W1V2E1_PEPAS</name>
<accession>A0A1W1V2E1</accession>
<evidence type="ECO:0000313" key="2">
    <source>
        <dbReference type="Proteomes" id="UP000192368"/>
    </source>
</evidence>
<dbReference type="Proteomes" id="UP000192368">
    <property type="component" value="Unassembled WGS sequence"/>
</dbReference>
<proteinExistence type="predicted"/>
<reference evidence="2" key="1">
    <citation type="submission" date="2017-04" db="EMBL/GenBank/DDBJ databases">
        <authorList>
            <person name="Varghese N."/>
            <person name="Submissions S."/>
        </authorList>
    </citation>
    <scope>NUCLEOTIDE SEQUENCE [LARGE SCALE GENOMIC DNA]</scope>
    <source>
        <strain evidence="2">DSM 20463</strain>
    </source>
</reference>
<organism evidence="1 2">
    <name type="scientific">Peptoniphilus asaccharolyticus DSM 20463</name>
    <dbReference type="NCBI Taxonomy" id="573058"/>
    <lineage>
        <taxon>Bacteria</taxon>
        <taxon>Bacillati</taxon>
        <taxon>Bacillota</taxon>
        <taxon>Tissierellia</taxon>
        <taxon>Tissierellales</taxon>
        <taxon>Peptoniphilaceae</taxon>
        <taxon>Peptoniphilus</taxon>
    </lineage>
</organism>
<sequence>MMISESKLLNYASNFLESEIEQINKLLSEENRSQEDRYILTRLKREYERDLEEIGNAN</sequence>
<protein>
    <submittedName>
        <fullName evidence="1">Uncharacterized protein</fullName>
    </submittedName>
</protein>
<dbReference type="RefSeq" id="WP_159445243.1">
    <property type="nucleotide sequence ID" value="NZ_FWWR01000009.1"/>
</dbReference>
<keyword evidence="2" id="KW-1185">Reference proteome</keyword>
<dbReference type="EMBL" id="FWWR01000009">
    <property type="protein sequence ID" value="SMB87191.1"/>
    <property type="molecule type" value="Genomic_DNA"/>
</dbReference>
<dbReference type="AlphaFoldDB" id="A0A1W1V2E1"/>
<dbReference type="STRING" id="573058.SAMN00017477_1045"/>
<evidence type="ECO:0000313" key="1">
    <source>
        <dbReference type="EMBL" id="SMB87191.1"/>
    </source>
</evidence>
<gene>
    <name evidence="1" type="ORF">SAMN00017477_1045</name>
</gene>